<name>A0A3B0CF77_9BACL</name>
<dbReference type="GO" id="GO:0051536">
    <property type="term" value="F:iron-sulfur cluster binding"/>
    <property type="evidence" value="ECO:0007669"/>
    <property type="project" value="UniProtKB-KW"/>
</dbReference>
<accession>A0A3B0CF77</accession>
<dbReference type="InterPro" id="IPR040086">
    <property type="entry name" value="MJ0683-like"/>
</dbReference>
<dbReference type="GO" id="GO:0046872">
    <property type="term" value="F:metal ion binding"/>
    <property type="evidence" value="ECO:0007669"/>
    <property type="project" value="UniProtKB-KW"/>
</dbReference>
<dbReference type="RefSeq" id="WP_120747847.1">
    <property type="nucleotide sequence ID" value="NZ_RBAH01000009.1"/>
</dbReference>
<comment type="caution">
    <text evidence="5">The sequence shown here is derived from an EMBL/GenBank/DDBJ whole genome shotgun (WGS) entry which is preliminary data.</text>
</comment>
<dbReference type="InterPro" id="IPR058240">
    <property type="entry name" value="rSAM_sf"/>
</dbReference>
<dbReference type="AlphaFoldDB" id="A0A3B0CF77"/>
<dbReference type="SFLD" id="SFLDS00029">
    <property type="entry name" value="Radical_SAM"/>
    <property type="match status" value="1"/>
</dbReference>
<dbReference type="CDD" id="cd01335">
    <property type="entry name" value="Radical_SAM"/>
    <property type="match status" value="1"/>
</dbReference>
<dbReference type="EMBL" id="RBAH01000009">
    <property type="protein sequence ID" value="RKN84112.1"/>
    <property type="molecule type" value="Genomic_DNA"/>
</dbReference>
<dbReference type="SUPFAM" id="SSF102114">
    <property type="entry name" value="Radical SAM enzymes"/>
    <property type="match status" value="1"/>
</dbReference>
<dbReference type="OrthoDB" id="9785699at2"/>
<proteinExistence type="predicted"/>
<keyword evidence="6" id="KW-1185">Reference proteome</keyword>
<dbReference type="InterPro" id="IPR007197">
    <property type="entry name" value="rSAM"/>
</dbReference>
<reference evidence="5 6" key="1">
    <citation type="journal article" date="2007" name="Int. J. Syst. Evol. Microbiol.">
        <title>Paenibacillus ginsengarvi sp. nov., isolated from soil from ginseng cultivation.</title>
        <authorList>
            <person name="Yoon M.H."/>
            <person name="Ten L.N."/>
            <person name="Im W.T."/>
        </authorList>
    </citation>
    <scope>NUCLEOTIDE SEQUENCE [LARGE SCALE GENOMIC DNA]</scope>
    <source>
        <strain evidence="5 6">KCTC 13059</strain>
    </source>
</reference>
<dbReference type="Gene3D" id="3.80.30.30">
    <property type="match status" value="1"/>
</dbReference>
<protein>
    <submittedName>
        <fullName evidence="5">Radical SAM protein</fullName>
    </submittedName>
</protein>
<evidence type="ECO:0000313" key="5">
    <source>
        <dbReference type="EMBL" id="RKN84112.1"/>
    </source>
</evidence>
<sequence>MTTFSRKQPKSLLNPASGYLTGYSHTLNPYAGCQYGCSYCYVRKMPVALFRREPWGEWVDAKIGSAQLLAKELAKEKRKGPVTIFMSSSTDPYQPLEASEQITRSFLEAMVSDPPDFLFVQTRSPLVTRDIDLLLALKDRLRISMTVETDLESVRKAFTPSAPPVAGRLAALRKLAEAGLPTQAAVSPVLPSSPAFAEIVAGVTDRVCIDDFFMGDGSLGRRTETLGIRAIFEEMGFGDWYDRKRYLDIVSAFEAYLPPKRIKISQAGFLPDV</sequence>
<evidence type="ECO:0000313" key="6">
    <source>
        <dbReference type="Proteomes" id="UP000282311"/>
    </source>
</evidence>
<dbReference type="PANTHER" id="PTHR43432">
    <property type="entry name" value="SLR0285 PROTEIN"/>
    <property type="match status" value="1"/>
</dbReference>
<dbReference type="PANTHER" id="PTHR43432:SF3">
    <property type="entry name" value="SLR0285 PROTEIN"/>
    <property type="match status" value="1"/>
</dbReference>
<dbReference type="Proteomes" id="UP000282311">
    <property type="component" value="Unassembled WGS sequence"/>
</dbReference>
<keyword evidence="1" id="KW-0479">Metal-binding</keyword>
<evidence type="ECO:0000256" key="2">
    <source>
        <dbReference type="ARBA" id="ARBA00023004"/>
    </source>
</evidence>
<gene>
    <name evidence="5" type="ORF">D7M11_13960</name>
</gene>
<evidence type="ECO:0000259" key="4">
    <source>
        <dbReference type="Pfam" id="PF04055"/>
    </source>
</evidence>
<evidence type="ECO:0000256" key="3">
    <source>
        <dbReference type="ARBA" id="ARBA00023014"/>
    </source>
</evidence>
<keyword evidence="2" id="KW-0408">Iron</keyword>
<feature type="domain" description="Radical SAM core" evidence="4">
    <location>
        <begin position="28"/>
        <end position="182"/>
    </location>
</feature>
<keyword evidence="3" id="KW-0411">Iron-sulfur</keyword>
<evidence type="ECO:0000256" key="1">
    <source>
        <dbReference type="ARBA" id="ARBA00022723"/>
    </source>
</evidence>
<dbReference type="Pfam" id="PF04055">
    <property type="entry name" value="Radical_SAM"/>
    <property type="match status" value="1"/>
</dbReference>
<dbReference type="SFLD" id="SFLDG01084">
    <property type="entry name" value="Uncharacterised_Radical_SAM_Su"/>
    <property type="match status" value="1"/>
</dbReference>
<dbReference type="GO" id="GO:0003824">
    <property type="term" value="F:catalytic activity"/>
    <property type="evidence" value="ECO:0007669"/>
    <property type="project" value="InterPro"/>
</dbReference>
<organism evidence="5 6">
    <name type="scientific">Paenibacillus ginsengarvi</name>
    <dbReference type="NCBI Taxonomy" id="400777"/>
    <lineage>
        <taxon>Bacteria</taxon>
        <taxon>Bacillati</taxon>
        <taxon>Bacillota</taxon>
        <taxon>Bacilli</taxon>
        <taxon>Bacillales</taxon>
        <taxon>Paenibacillaceae</taxon>
        <taxon>Paenibacillus</taxon>
    </lineage>
</organism>